<dbReference type="EMBL" id="JAASQJ010000001">
    <property type="protein sequence ID" value="NIJ52299.1"/>
    <property type="molecule type" value="Genomic_DNA"/>
</dbReference>
<evidence type="ECO:0000313" key="1">
    <source>
        <dbReference type="EMBL" id="NIJ52299.1"/>
    </source>
</evidence>
<comment type="caution">
    <text evidence="1">The sequence shown here is derived from an EMBL/GenBank/DDBJ whole genome shotgun (WGS) entry which is preliminary data.</text>
</comment>
<gene>
    <name evidence="1" type="ORF">FHS68_001455</name>
</gene>
<reference evidence="1 2" key="1">
    <citation type="submission" date="2020-03" db="EMBL/GenBank/DDBJ databases">
        <title>Genomic Encyclopedia of Type Strains, Phase IV (KMG-IV): sequencing the most valuable type-strain genomes for metagenomic binning, comparative biology and taxonomic classification.</title>
        <authorList>
            <person name="Goeker M."/>
        </authorList>
    </citation>
    <scope>NUCLEOTIDE SEQUENCE [LARGE SCALE GENOMIC DNA]</scope>
    <source>
        <strain evidence="1 2">DSM 102865</strain>
    </source>
</reference>
<name>A0ABX0UJU8_9BACT</name>
<dbReference type="Proteomes" id="UP001179181">
    <property type="component" value="Unassembled WGS sequence"/>
</dbReference>
<dbReference type="RefSeq" id="WP_167268494.1">
    <property type="nucleotide sequence ID" value="NZ_JAASQJ010000001.1"/>
</dbReference>
<sequence length="168" mass="18533">MGQITTLPPLKRYLLLIAIIVSSCSGDGIGPDWAERIEGTWKTEILTVGTYRTQGTWEIEKTGDKTVLIKVSRTIWPDLNNNDRSDTYPEAAMNTAWMSDKNTLVVETNLAAVGADFCGIKGEGKLSGDMLHMVVHTECKGEIRILLLKTSSANKQSIVCHYHLLPIS</sequence>
<keyword evidence="2" id="KW-1185">Reference proteome</keyword>
<organism evidence="1 2">
    <name type="scientific">Dyadobacter arcticus</name>
    <dbReference type="NCBI Taxonomy" id="1078754"/>
    <lineage>
        <taxon>Bacteria</taxon>
        <taxon>Pseudomonadati</taxon>
        <taxon>Bacteroidota</taxon>
        <taxon>Cytophagia</taxon>
        <taxon>Cytophagales</taxon>
        <taxon>Spirosomataceae</taxon>
        <taxon>Dyadobacter</taxon>
    </lineage>
</organism>
<evidence type="ECO:0000313" key="2">
    <source>
        <dbReference type="Proteomes" id="UP001179181"/>
    </source>
</evidence>
<protein>
    <recommendedName>
        <fullName evidence="3">Lipocalin-like domain-containing protein</fullName>
    </recommendedName>
</protein>
<accession>A0ABX0UJU8</accession>
<evidence type="ECO:0008006" key="3">
    <source>
        <dbReference type="Google" id="ProtNLM"/>
    </source>
</evidence>
<proteinExistence type="predicted"/>